<comment type="caution">
    <text evidence="3">The sequence shown here is derived from an EMBL/GenBank/DDBJ whole genome shotgun (WGS) entry which is preliminary data.</text>
</comment>
<dbReference type="RefSeq" id="WP_125486097.1">
    <property type="nucleotide sequence ID" value="NZ_RSDW01000001.1"/>
</dbReference>
<evidence type="ECO:0000313" key="3">
    <source>
        <dbReference type="EMBL" id="RSL17630.1"/>
    </source>
</evidence>
<dbReference type="OrthoDB" id="8183145at2"/>
<feature type="domain" description="AB hydrolase-1" evidence="2">
    <location>
        <begin position="128"/>
        <end position="360"/>
    </location>
</feature>
<dbReference type="Pfam" id="PF12697">
    <property type="entry name" value="Abhydrolase_6"/>
    <property type="match status" value="1"/>
</dbReference>
<dbReference type="InterPro" id="IPR050261">
    <property type="entry name" value="FrsA_esterase"/>
</dbReference>
<dbReference type="Gene3D" id="3.40.50.1820">
    <property type="entry name" value="alpha/beta hydrolase"/>
    <property type="match status" value="1"/>
</dbReference>
<dbReference type="PANTHER" id="PTHR22946:SF8">
    <property type="entry name" value="ACETYL XYLAN ESTERASE DOMAIN-CONTAINING PROTEIN"/>
    <property type="match status" value="1"/>
</dbReference>
<dbReference type="InterPro" id="IPR000073">
    <property type="entry name" value="AB_hydrolase_1"/>
</dbReference>
<gene>
    <name evidence="3" type="ORF">EDE15_3165</name>
</gene>
<keyword evidence="4" id="KW-1185">Reference proteome</keyword>
<dbReference type="Proteomes" id="UP000269669">
    <property type="component" value="Unassembled WGS sequence"/>
</dbReference>
<name>A0A428ML94_9BACT</name>
<accession>A0A428ML94</accession>
<dbReference type="PANTHER" id="PTHR22946">
    <property type="entry name" value="DIENELACTONE HYDROLASE DOMAIN-CONTAINING PROTEIN-RELATED"/>
    <property type="match status" value="1"/>
</dbReference>
<evidence type="ECO:0000256" key="1">
    <source>
        <dbReference type="ARBA" id="ARBA00038115"/>
    </source>
</evidence>
<reference evidence="3 4" key="1">
    <citation type="submission" date="2018-12" db="EMBL/GenBank/DDBJ databases">
        <title>Sequencing of bacterial isolates from soil warming experiment in Harvard Forest, Massachusetts, USA.</title>
        <authorList>
            <person name="Deangelis K."/>
        </authorList>
    </citation>
    <scope>NUCLEOTIDE SEQUENCE [LARGE SCALE GENOMIC DNA]</scope>
    <source>
        <strain evidence="3 4">EB153</strain>
    </source>
</reference>
<dbReference type="AlphaFoldDB" id="A0A428ML94"/>
<sequence length="449" mass="48471">MRGPGTGVVSAGFVLAGALALWGQAPAASVGDKDWVGAPVKELAPAKALSAKQRTAREEEWRREIRHQLYVPEVLPPLEAKTWSAFSPVAGVIAERVTYQTADGMLVPAVVYRPDPKTFSWQGKLPGIVVVNGHGGDKSSWYAFYSGMMFASAGAMVVTYDPIGEGERNVEKKSRAGSHDKIVDAPHWGQRLAGLMQVDAMQAVNYLAARPEVDAGRIAVVGYSMGAFIAGITGAIDPGIHAVILSGGGVYDGPGGYFDSNPLPCQSPPYKALSVLGDRGAVLYSLNAARGPMFVMNGDNDTVMDMVHHGPAWFASVRTRAVALRGTDRDMFTTVLYPGISHRTSWVDRDGVAWLGRQIRFVNWTDKDIATMPVTHVSEWAKANGVDITANYIREDREGGLDALGKGYPGIKREDLMVLPERDWEAMKGRLTYEAWAVKTLAAERAATP</sequence>
<evidence type="ECO:0000313" key="4">
    <source>
        <dbReference type="Proteomes" id="UP000269669"/>
    </source>
</evidence>
<keyword evidence="3" id="KW-0378">Hydrolase</keyword>
<protein>
    <submittedName>
        <fullName evidence="3">Alpha/beta hydrolase family protein</fullName>
    </submittedName>
</protein>
<evidence type="ECO:0000259" key="2">
    <source>
        <dbReference type="Pfam" id="PF12697"/>
    </source>
</evidence>
<dbReference type="InterPro" id="IPR029058">
    <property type="entry name" value="AB_hydrolase_fold"/>
</dbReference>
<dbReference type="GO" id="GO:0016787">
    <property type="term" value="F:hydrolase activity"/>
    <property type="evidence" value="ECO:0007669"/>
    <property type="project" value="UniProtKB-KW"/>
</dbReference>
<dbReference type="EMBL" id="RSDW01000001">
    <property type="protein sequence ID" value="RSL17630.1"/>
    <property type="molecule type" value="Genomic_DNA"/>
</dbReference>
<dbReference type="SUPFAM" id="SSF53474">
    <property type="entry name" value="alpha/beta-Hydrolases"/>
    <property type="match status" value="1"/>
</dbReference>
<organism evidence="3 4">
    <name type="scientific">Edaphobacter aggregans</name>
    <dbReference type="NCBI Taxonomy" id="570835"/>
    <lineage>
        <taxon>Bacteria</taxon>
        <taxon>Pseudomonadati</taxon>
        <taxon>Acidobacteriota</taxon>
        <taxon>Terriglobia</taxon>
        <taxon>Terriglobales</taxon>
        <taxon>Acidobacteriaceae</taxon>
        <taxon>Edaphobacter</taxon>
    </lineage>
</organism>
<proteinExistence type="inferred from homology"/>
<comment type="similarity">
    <text evidence="1">Belongs to the AB hydrolase superfamily. FUS2 hydrolase family.</text>
</comment>